<dbReference type="Gene3D" id="2.40.10.10">
    <property type="entry name" value="Trypsin-like serine proteases"/>
    <property type="match status" value="1"/>
</dbReference>
<dbReference type="Proteomes" id="UP001187531">
    <property type="component" value="Unassembled WGS sequence"/>
</dbReference>
<dbReference type="PANTHER" id="PTHR24252">
    <property type="entry name" value="ACROSIN-RELATED"/>
    <property type="match status" value="1"/>
</dbReference>
<dbReference type="EMBL" id="JAVRJZ010000014">
    <property type="protein sequence ID" value="KAK2713799.1"/>
    <property type="molecule type" value="Genomic_DNA"/>
</dbReference>
<dbReference type="PANTHER" id="PTHR24252:SF7">
    <property type="entry name" value="HYALIN"/>
    <property type="match status" value="1"/>
</dbReference>
<dbReference type="AlphaFoldDB" id="A0AA88HU06"/>
<protein>
    <recommendedName>
        <fullName evidence="2">Peptidase S1 domain-containing protein</fullName>
    </recommendedName>
</protein>
<dbReference type="GO" id="GO:0006508">
    <property type="term" value="P:proteolysis"/>
    <property type="evidence" value="ECO:0007669"/>
    <property type="project" value="InterPro"/>
</dbReference>
<gene>
    <name evidence="3" type="ORF">QYM36_009623</name>
</gene>
<dbReference type="GO" id="GO:0004252">
    <property type="term" value="F:serine-type endopeptidase activity"/>
    <property type="evidence" value="ECO:0007669"/>
    <property type="project" value="InterPro"/>
</dbReference>
<proteinExistence type="predicted"/>
<dbReference type="Pfam" id="PF00089">
    <property type="entry name" value="Trypsin"/>
    <property type="match status" value="1"/>
</dbReference>
<feature type="domain" description="Peptidase S1" evidence="2">
    <location>
        <begin position="1"/>
        <end position="166"/>
    </location>
</feature>
<dbReference type="InterPro" id="IPR009003">
    <property type="entry name" value="Peptidase_S1_PA"/>
</dbReference>
<accession>A0AA88HU06</accession>
<dbReference type="PROSITE" id="PS50240">
    <property type="entry name" value="TRYPSIN_DOM"/>
    <property type="match status" value="1"/>
</dbReference>
<keyword evidence="1" id="KW-1015">Disulfide bond</keyword>
<comment type="caution">
    <text evidence="3">The sequence shown here is derived from an EMBL/GenBank/DDBJ whole genome shotgun (WGS) entry which is preliminary data.</text>
</comment>
<evidence type="ECO:0000313" key="3">
    <source>
        <dbReference type="EMBL" id="KAK2713799.1"/>
    </source>
</evidence>
<reference evidence="3" key="1">
    <citation type="submission" date="2023-07" db="EMBL/GenBank/DDBJ databases">
        <title>Chromosome-level genome assembly of Artemia franciscana.</title>
        <authorList>
            <person name="Jo E."/>
        </authorList>
    </citation>
    <scope>NUCLEOTIDE SEQUENCE</scope>
    <source>
        <tissue evidence="3">Whole body</tissue>
    </source>
</reference>
<evidence type="ECO:0000256" key="1">
    <source>
        <dbReference type="ARBA" id="ARBA00023157"/>
    </source>
</evidence>
<keyword evidence="4" id="KW-1185">Reference proteome</keyword>
<dbReference type="InterPro" id="IPR043504">
    <property type="entry name" value="Peptidase_S1_PA_chymotrypsin"/>
</dbReference>
<dbReference type="SUPFAM" id="SSF50494">
    <property type="entry name" value="Trypsin-like serine proteases"/>
    <property type="match status" value="1"/>
</dbReference>
<evidence type="ECO:0000259" key="2">
    <source>
        <dbReference type="PROSITE" id="PS50240"/>
    </source>
</evidence>
<dbReference type="InterPro" id="IPR001254">
    <property type="entry name" value="Trypsin_dom"/>
</dbReference>
<name>A0AA88HU06_ARTSF</name>
<sequence>MVRLQPNEDLKSQRAQRWAVRHQCYLACNFHTKQKQRRRWKNSTGSRRRKSRPVDLAEVYRKITERHCTTELLQLEHNRFSIVSALFRRLVKLSYCCIFARRNKREVHPKMARHTGDSGGPLMLEDGGRWTLVGIVSAGFSCAQPGQPGIYHRVSATTDWISSVAWS</sequence>
<organism evidence="3 4">
    <name type="scientific">Artemia franciscana</name>
    <name type="common">Brine shrimp</name>
    <name type="synonym">Artemia sanfranciscana</name>
    <dbReference type="NCBI Taxonomy" id="6661"/>
    <lineage>
        <taxon>Eukaryota</taxon>
        <taxon>Metazoa</taxon>
        <taxon>Ecdysozoa</taxon>
        <taxon>Arthropoda</taxon>
        <taxon>Crustacea</taxon>
        <taxon>Branchiopoda</taxon>
        <taxon>Anostraca</taxon>
        <taxon>Artemiidae</taxon>
        <taxon>Artemia</taxon>
    </lineage>
</organism>
<evidence type="ECO:0000313" key="4">
    <source>
        <dbReference type="Proteomes" id="UP001187531"/>
    </source>
</evidence>